<protein>
    <submittedName>
        <fullName evidence="3">Uncharacterized protein</fullName>
    </submittedName>
</protein>
<feature type="region of interest" description="Disordered" evidence="2">
    <location>
        <begin position="124"/>
        <end position="169"/>
    </location>
</feature>
<feature type="region of interest" description="Disordered" evidence="2">
    <location>
        <begin position="1"/>
        <end position="29"/>
    </location>
</feature>
<evidence type="ECO:0000313" key="4">
    <source>
        <dbReference type="Proteomes" id="UP001295684"/>
    </source>
</evidence>
<keyword evidence="4" id="KW-1185">Reference proteome</keyword>
<dbReference type="EMBL" id="CAMPGE010030364">
    <property type="protein sequence ID" value="CAI2387884.1"/>
    <property type="molecule type" value="Genomic_DNA"/>
</dbReference>
<name>A0AAD1YBG8_EUPCR</name>
<evidence type="ECO:0000313" key="3">
    <source>
        <dbReference type="EMBL" id="CAI2387884.1"/>
    </source>
</evidence>
<feature type="coiled-coil region" evidence="1">
    <location>
        <begin position="253"/>
        <end position="355"/>
    </location>
</feature>
<organism evidence="3 4">
    <name type="scientific">Euplotes crassus</name>
    <dbReference type="NCBI Taxonomy" id="5936"/>
    <lineage>
        <taxon>Eukaryota</taxon>
        <taxon>Sar</taxon>
        <taxon>Alveolata</taxon>
        <taxon>Ciliophora</taxon>
        <taxon>Intramacronucleata</taxon>
        <taxon>Spirotrichea</taxon>
        <taxon>Hypotrichia</taxon>
        <taxon>Euplotida</taxon>
        <taxon>Euplotidae</taxon>
        <taxon>Moneuplotes</taxon>
    </lineage>
</organism>
<dbReference type="AlphaFoldDB" id="A0AAD1YBG8"/>
<dbReference type="Proteomes" id="UP001295684">
    <property type="component" value="Unassembled WGS sequence"/>
</dbReference>
<accession>A0AAD1YBG8</accession>
<evidence type="ECO:0000256" key="2">
    <source>
        <dbReference type="SAM" id="MobiDB-lite"/>
    </source>
</evidence>
<feature type="region of interest" description="Disordered" evidence="2">
    <location>
        <begin position="72"/>
        <end position="97"/>
    </location>
</feature>
<evidence type="ECO:0000256" key="1">
    <source>
        <dbReference type="SAM" id="Coils"/>
    </source>
</evidence>
<reference evidence="3" key="1">
    <citation type="submission" date="2023-07" db="EMBL/GenBank/DDBJ databases">
        <authorList>
            <consortium name="AG Swart"/>
            <person name="Singh M."/>
            <person name="Singh A."/>
            <person name="Seah K."/>
            <person name="Emmerich C."/>
        </authorList>
    </citation>
    <scope>NUCLEOTIDE SEQUENCE</scope>
    <source>
        <strain evidence="3">DP1</strain>
    </source>
</reference>
<proteinExistence type="predicted"/>
<sequence length="660" mass="76558">MDYFSPAISSHAPNDHHYNALNYNDSTTTPKYSHERVIGSAANSENKRENRFQPKENLLKRLPNLRSCERREFSNDADKSGKIKNDSKDRSLSIPKDSKIPRILANYPQNVQEIRQIYKYSSQTPQMQTPNTSTDGDGSGNVTSLTYKRVKNSKRQNTEKKQEDSSELTAHHKYNYNDITESYKCDMSTQTIVKEDKIKSVQDIENHYAPKKLKMETSRVLESQYENTFMRDVEEASYSLQPISSPPSVANAMKALQAKIKTLQGENANLRHEISSLKSEMKSQNPTETKKLELEILELRSKSDSYINQLKNDKEEFKQVIFENKEIIEKLVTKLKNTKTKCKKLAKELTAKDQELSGLKIDYVEISQACKSYQQELEKIGKVEVIKQRLDHEKLAKIQLVKEKNMLQEDYEQKLHSLEPEIKSLRDKVNYLTKINSKVQQAQKVTEDFVQEIVSVNELLATSLKEKKREIKHLSRERGMRRSESCGNFDNFKHNKLSETQNLPENEINLVNQKVNQNFQDTSCDSKEKTKREPRFSTKKNFSFKQRAFSTASANFRRFAFEEGNPNLDFQNNLADYSKSLSLKKPKKHRKKNSIEKDKLKILKIEKDLTCLHKDYKHFCSSLGQKTSNASIRVDERQINSLLSKVEGQTQELMCIHSNY</sequence>
<feature type="compositionally biased region" description="Polar residues" evidence="2">
    <location>
        <begin position="124"/>
        <end position="146"/>
    </location>
</feature>
<comment type="caution">
    <text evidence="3">The sequence shown here is derived from an EMBL/GenBank/DDBJ whole genome shotgun (WGS) entry which is preliminary data.</text>
</comment>
<gene>
    <name evidence="3" type="ORF">ECRASSUSDP1_LOCUS29518</name>
</gene>
<keyword evidence="1" id="KW-0175">Coiled coil</keyword>